<dbReference type="AlphaFoldDB" id="A0A165EWK3"/>
<reference evidence="4 5" key="1">
    <citation type="journal article" date="2016" name="Mol. Biol. Evol.">
        <title>Comparative Genomics of Early-Diverging Mushroom-Forming Fungi Provides Insights into the Origins of Lignocellulose Decay Capabilities.</title>
        <authorList>
            <person name="Nagy L.G."/>
            <person name="Riley R."/>
            <person name="Tritt A."/>
            <person name="Adam C."/>
            <person name="Daum C."/>
            <person name="Floudas D."/>
            <person name="Sun H."/>
            <person name="Yadav J.S."/>
            <person name="Pangilinan J."/>
            <person name="Larsson K.H."/>
            <person name="Matsuura K."/>
            <person name="Barry K."/>
            <person name="Labutti K."/>
            <person name="Kuo R."/>
            <person name="Ohm R.A."/>
            <person name="Bhattacharya S.S."/>
            <person name="Shirouzu T."/>
            <person name="Yoshinaga Y."/>
            <person name="Martin F.M."/>
            <person name="Grigoriev I.V."/>
            <person name="Hibbett D.S."/>
        </authorList>
    </citation>
    <scope>NUCLEOTIDE SEQUENCE [LARGE SCALE GENOMIC DNA]</scope>
    <source>
        <strain evidence="4 5">HHB12029</strain>
    </source>
</reference>
<keyword evidence="2" id="KW-0698">rRNA processing</keyword>
<evidence type="ECO:0008006" key="6">
    <source>
        <dbReference type="Google" id="ProtNLM"/>
    </source>
</evidence>
<dbReference type="Pfam" id="PF10273">
    <property type="entry name" value="WGG"/>
    <property type="match status" value="1"/>
</dbReference>
<comment type="similarity">
    <text evidence="1">Belongs to the TSR2 family.</text>
</comment>
<sequence>MAEPAPAPAIVLFARGVIAILNTWPVLRLAVEQAWGGPESSEKRRWLAGTVVDAFESTSAANAPDAIYVEEMLLQVLQDEFEVNVDDDSGADVAKQIVQLWASGNVQEAAVDALEATERRARGKKIVAQQAAGASDEEWDDTDDESGDEDDDGMDQDAAPQLVDRSAARHEEPEVDEEGFTVVKKGNRSAR</sequence>
<organism evidence="4 5">
    <name type="scientific">Exidia glandulosa HHB12029</name>
    <dbReference type="NCBI Taxonomy" id="1314781"/>
    <lineage>
        <taxon>Eukaryota</taxon>
        <taxon>Fungi</taxon>
        <taxon>Dikarya</taxon>
        <taxon>Basidiomycota</taxon>
        <taxon>Agaricomycotina</taxon>
        <taxon>Agaricomycetes</taxon>
        <taxon>Auriculariales</taxon>
        <taxon>Exidiaceae</taxon>
        <taxon>Exidia</taxon>
    </lineage>
</organism>
<dbReference type="PANTHER" id="PTHR21250">
    <property type="entry name" value="PRE-RRNA-PROCESSING PROTEIN TSR2 HOMOLOG"/>
    <property type="match status" value="1"/>
</dbReference>
<dbReference type="InterPro" id="IPR019398">
    <property type="entry name" value="Pre-rRNA_process_TSR2"/>
</dbReference>
<dbReference type="GO" id="GO:0006364">
    <property type="term" value="P:rRNA processing"/>
    <property type="evidence" value="ECO:0007669"/>
    <property type="project" value="UniProtKB-KW"/>
</dbReference>
<dbReference type="OrthoDB" id="263560at2759"/>
<keyword evidence="5" id="KW-1185">Reference proteome</keyword>
<feature type="region of interest" description="Disordered" evidence="3">
    <location>
        <begin position="125"/>
        <end position="191"/>
    </location>
</feature>
<evidence type="ECO:0000313" key="4">
    <source>
        <dbReference type="EMBL" id="KZV87863.1"/>
    </source>
</evidence>
<evidence type="ECO:0000313" key="5">
    <source>
        <dbReference type="Proteomes" id="UP000077266"/>
    </source>
</evidence>
<dbReference type="EMBL" id="KV426113">
    <property type="protein sequence ID" value="KZV87863.1"/>
    <property type="molecule type" value="Genomic_DNA"/>
</dbReference>
<dbReference type="InParanoid" id="A0A165EWK3"/>
<gene>
    <name evidence="4" type="ORF">EXIGLDRAFT_723278</name>
</gene>
<protein>
    <recommendedName>
        <fullName evidence="6">Pre-rRNA-processing protein TSR2</fullName>
    </recommendedName>
</protein>
<dbReference type="Proteomes" id="UP000077266">
    <property type="component" value="Unassembled WGS sequence"/>
</dbReference>
<proteinExistence type="inferred from homology"/>
<evidence type="ECO:0000256" key="3">
    <source>
        <dbReference type="SAM" id="MobiDB-lite"/>
    </source>
</evidence>
<accession>A0A165EWK3</accession>
<evidence type="ECO:0000256" key="2">
    <source>
        <dbReference type="ARBA" id="ARBA00022552"/>
    </source>
</evidence>
<feature type="compositionally biased region" description="Acidic residues" evidence="3">
    <location>
        <begin position="135"/>
        <end position="155"/>
    </location>
</feature>
<dbReference type="FunCoup" id="A0A165EWK3">
    <property type="interactions" value="413"/>
</dbReference>
<name>A0A165EWK3_EXIGL</name>
<evidence type="ECO:0000256" key="1">
    <source>
        <dbReference type="ARBA" id="ARBA00006524"/>
    </source>
</evidence>
<dbReference type="STRING" id="1314781.A0A165EWK3"/>